<keyword evidence="7 12" id="KW-0862">Zinc</keyword>
<keyword evidence="4 12" id="KW-0479">Metal-binding</keyword>
<evidence type="ECO:0000256" key="8">
    <source>
        <dbReference type="ARBA" id="ARBA00022989"/>
    </source>
</evidence>
<keyword evidence="8 14" id="KW-1133">Transmembrane helix</keyword>
<dbReference type="STRING" id="156889.Mmc1_0886"/>
<evidence type="ECO:0000256" key="14">
    <source>
        <dbReference type="SAM" id="Phobius"/>
    </source>
</evidence>
<feature type="binding site" evidence="12">
    <location>
        <position position="355"/>
    </location>
    <ligand>
        <name>Zn(2+)</name>
        <dbReference type="ChEBI" id="CHEBI:29105"/>
        <note>catalytic</note>
    </ligand>
</feature>
<feature type="transmembrane region" description="Helical" evidence="14">
    <location>
        <begin position="6"/>
        <end position="28"/>
    </location>
</feature>
<evidence type="ECO:0000256" key="2">
    <source>
        <dbReference type="ARBA" id="ARBA00022670"/>
    </source>
</evidence>
<evidence type="ECO:0000256" key="6">
    <source>
        <dbReference type="ARBA" id="ARBA00022824"/>
    </source>
</evidence>
<dbReference type="Gene3D" id="3.30.2010.10">
    <property type="entry name" value="Metalloproteases ('zincins'), catalytic domain"/>
    <property type="match status" value="1"/>
</dbReference>
<dbReference type="EC" id="3.4.24.84" evidence="17"/>
<accession>A0L612</accession>
<dbReference type="InterPro" id="IPR001915">
    <property type="entry name" value="Peptidase_M48"/>
</dbReference>
<name>A0L612_MAGMM</name>
<dbReference type="Pfam" id="PF01435">
    <property type="entry name" value="Peptidase_M48"/>
    <property type="match status" value="1"/>
</dbReference>
<reference evidence="17 18" key="2">
    <citation type="journal article" date="2012" name="Int. J. Syst. Evol. Microbiol.">
        <title>Magnetococcus marinus gen. nov., sp. nov., a marine, magnetotactic bacterium that represents a novel lineage (Magnetococcaceae fam. nov.; Magnetococcales ord. nov.) at the base of the Alphaproteobacteria.</title>
        <authorList>
            <person name="Bazylinski D.A."/>
            <person name="Williams T.J."/>
            <person name="Lefevre C.T."/>
            <person name="Berg R.J."/>
            <person name="Zhang C.L."/>
            <person name="Bowser S.S."/>
            <person name="Dean A.J."/>
            <person name="Beveridge T.J."/>
        </authorList>
    </citation>
    <scope>NUCLEOTIDE SEQUENCE [LARGE SCALE GENOMIC DNA]</scope>
    <source>
        <strain evidence="18">ATCC BAA-1437 / JCM 17883 / MC-1</strain>
    </source>
</reference>
<keyword evidence="3 14" id="KW-0812">Transmembrane</keyword>
<evidence type="ECO:0000259" key="16">
    <source>
        <dbReference type="Pfam" id="PF16491"/>
    </source>
</evidence>
<feature type="binding site" evidence="12">
    <location>
        <position position="277"/>
    </location>
    <ligand>
        <name>Zn(2+)</name>
        <dbReference type="ChEBI" id="CHEBI:29105"/>
        <note>catalytic</note>
    </ligand>
</feature>
<keyword evidence="18" id="KW-1185">Reference proteome</keyword>
<dbReference type="EMBL" id="CP000471">
    <property type="protein sequence ID" value="ABK43405.1"/>
    <property type="molecule type" value="Genomic_DNA"/>
</dbReference>
<keyword evidence="6" id="KW-0256">Endoplasmic reticulum</keyword>
<keyword evidence="5 13" id="KW-0378">Hydrolase</keyword>
<comment type="cofactor">
    <cofactor evidence="12 13">
        <name>Zn(2+)</name>
        <dbReference type="ChEBI" id="CHEBI:29105"/>
    </cofactor>
    <text evidence="12 13">Binds 1 zinc ion per subunit.</text>
</comment>
<reference evidence="18" key="1">
    <citation type="journal article" date="2009" name="Appl. Environ. Microbiol.">
        <title>Complete genome sequence of the chemolithoautotrophic marine magnetotactic coccus strain MC-1.</title>
        <authorList>
            <person name="Schubbe S."/>
            <person name="Williams T.J."/>
            <person name="Xie G."/>
            <person name="Kiss H.E."/>
            <person name="Brettin T.S."/>
            <person name="Martinez D."/>
            <person name="Ross C.A."/>
            <person name="Schuler D."/>
            <person name="Cox B.L."/>
            <person name="Nealson K.H."/>
            <person name="Bazylinski D.A."/>
        </authorList>
    </citation>
    <scope>NUCLEOTIDE SEQUENCE [LARGE SCALE GENOMIC DNA]</scope>
    <source>
        <strain evidence="18">ATCC BAA-1437 / JCM 17883 / MC-1</strain>
    </source>
</reference>
<dbReference type="Proteomes" id="UP000002586">
    <property type="component" value="Chromosome"/>
</dbReference>
<evidence type="ECO:0000256" key="13">
    <source>
        <dbReference type="RuleBase" id="RU003983"/>
    </source>
</evidence>
<dbReference type="GO" id="GO:0004222">
    <property type="term" value="F:metalloendopeptidase activity"/>
    <property type="evidence" value="ECO:0007669"/>
    <property type="project" value="InterPro"/>
</dbReference>
<evidence type="ECO:0000256" key="4">
    <source>
        <dbReference type="ARBA" id="ARBA00022723"/>
    </source>
</evidence>
<dbReference type="Pfam" id="PF16491">
    <property type="entry name" value="Peptidase_M48_N"/>
    <property type="match status" value="1"/>
</dbReference>
<feature type="transmembrane region" description="Helical" evidence="14">
    <location>
        <begin position="99"/>
        <end position="128"/>
    </location>
</feature>
<feature type="active site" description="Proton donor" evidence="11">
    <location>
        <position position="359"/>
    </location>
</feature>
<dbReference type="GO" id="GO:0071586">
    <property type="term" value="P:CAAX-box protein processing"/>
    <property type="evidence" value="ECO:0007669"/>
    <property type="project" value="InterPro"/>
</dbReference>
<dbReference type="GO" id="GO:0046872">
    <property type="term" value="F:metal ion binding"/>
    <property type="evidence" value="ECO:0007669"/>
    <property type="project" value="UniProtKB-KW"/>
</dbReference>
<evidence type="ECO:0000256" key="9">
    <source>
        <dbReference type="ARBA" id="ARBA00023049"/>
    </source>
</evidence>
<feature type="active site" evidence="11">
    <location>
        <position position="278"/>
    </location>
</feature>
<feature type="binding site" evidence="12">
    <location>
        <position position="281"/>
    </location>
    <ligand>
        <name>Zn(2+)</name>
        <dbReference type="ChEBI" id="CHEBI:29105"/>
        <note>catalytic</note>
    </ligand>
</feature>
<evidence type="ECO:0000313" key="18">
    <source>
        <dbReference type="Proteomes" id="UP000002586"/>
    </source>
</evidence>
<dbReference type="CDD" id="cd07343">
    <property type="entry name" value="M48A_Zmpste24p_like"/>
    <property type="match status" value="1"/>
</dbReference>
<feature type="domain" description="Peptidase M48" evidence="15">
    <location>
        <begin position="208"/>
        <end position="409"/>
    </location>
</feature>
<dbReference type="KEGG" id="mgm:Mmc1_0886"/>
<evidence type="ECO:0000256" key="3">
    <source>
        <dbReference type="ARBA" id="ARBA00022692"/>
    </source>
</evidence>
<proteinExistence type="inferred from homology"/>
<evidence type="ECO:0000256" key="12">
    <source>
        <dbReference type="PIRSR" id="PIRSR627057-2"/>
    </source>
</evidence>
<keyword evidence="10 14" id="KW-0472">Membrane</keyword>
<dbReference type="InterPro" id="IPR027057">
    <property type="entry name" value="CAXX_Prtase_1"/>
</dbReference>
<feature type="transmembrane region" description="Helical" evidence="14">
    <location>
        <begin position="329"/>
        <end position="347"/>
    </location>
</feature>
<keyword evidence="9 13" id="KW-0482">Metalloprotease</keyword>
<evidence type="ECO:0000256" key="7">
    <source>
        <dbReference type="ARBA" id="ARBA00022833"/>
    </source>
</evidence>
<dbReference type="HOGENOM" id="CLU_025947_1_0_5"/>
<dbReference type="eggNOG" id="COG0501">
    <property type="taxonomic scope" value="Bacteria"/>
</dbReference>
<sequence precursor="true">MITLTAWGGFILLALLLAHGVGAWFAYLNHQRWSMPLPTALADFREASQQQLAQRYHAERYRLESLVGGLELAALLLFWLLGGFVWLERWSNSFGLGPLGTGLIFIGTLLATTALLGLPGTLYSTFSIENRYGFNRTTLATFLKDRLKGLLLTLLLGGPLLAALLLFFQWAGDWGWLYAWGMLTVVSLFIQYVAASWIMPLFNRFDPLPEGALKERLQRLAQRADFPLEGLYQMDGSRRSSKGNAFFSGFGKRRRIALFDTLIEKHSEAELEAVLAHEIGHYKLNHVFKRTAMGIVHSGLLLFLMGLAMQQPALFQAFGLNQPTVHGGLVFFTLLYSPVEMALGVVFNRISCRHEYEADHYAAQLTDGAQLGQALKRLHNDNLTHLNPHPGYVLLHYSHPPLIERLRALG</sequence>
<gene>
    <name evidence="17" type="ordered locus">Mmc1_0886</name>
</gene>
<dbReference type="AlphaFoldDB" id="A0L612"/>
<dbReference type="PANTHER" id="PTHR10120">
    <property type="entry name" value="CAAX PRENYL PROTEASE 1"/>
    <property type="match status" value="1"/>
</dbReference>
<evidence type="ECO:0000256" key="5">
    <source>
        <dbReference type="ARBA" id="ARBA00022801"/>
    </source>
</evidence>
<dbReference type="FunFam" id="3.30.2010.10:FF:000002">
    <property type="entry name" value="CAAX prenyl protease"/>
    <property type="match status" value="1"/>
</dbReference>
<feature type="transmembrane region" description="Helical" evidence="14">
    <location>
        <begin position="291"/>
        <end position="309"/>
    </location>
</feature>
<comment type="similarity">
    <text evidence="13">Belongs to the peptidase M48 family.</text>
</comment>
<evidence type="ECO:0000256" key="11">
    <source>
        <dbReference type="PIRSR" id="PIRSR627057-1"/>
    </source>
</evidence>
<evidence type="ECO:0000256" key="10">
    <source>
        <dbReference type="ARBA" id="ARBA00023136"/>
    </source>
</evidence>
<feature type="transmembrane region" description="Helical" evidence="14">
    <location>
        <begin position="177"/>
        <end position="198"/>
    </location>
</feature>
<evidence type="ECO:0000313" key="17">
    <source>
        <dbReference type="EMBL" id="ABK43405.1"/>
    </source>
</evidence>
<evidence type="ECO:0000256" key="1">
    <source>
        <dbReference type="ARBA" id="ARBA00004477"/>
    </source>
</evidence>
<comment type="subcellular location">
    <subcellularLocation>
        <location evidence="1">Endoplasmic reticulum membrane</location>
        <topology evidence="1">Multi-pass membrane protein</topology>
    </subcellularLocation>
</comment>
<dbReference type="InterPro" id="IPR032456">
    <property type="entry name" value="Peptidase_M48_N"/>
</dbReference>
<feature type="transmembrane region" description="Helical" evidence="14">
    <location>
        <begin position="149"/>
        <end position="171"/>
    </location>
</feature>
<feature type="domain" description="CAAX prenyl protease 1 N-terminal" evidence="16">
    <location>
        <begin position="30"/>
        <end position="204"/>
    </location>
</feature>
<organism evidence="17 18">
    <name type="scientific">Magnetococcus marinus (strain ATCC BAA-1437 / JCM 17883 / MC-1)</name>
    <dbReference type="NCBI Taxonomy" id="156889"/>
    <lineage>
        <taxon>Bacteria</taxon>
        <taxon>Pseudomonadati</taxon>
        <taxon>Pseudomonadota</taxon>
        <taxon>Magnetococcia</taxon>
        <taxon>Magnetococcales</taxon>
        <taxon>Magnetococcaceae</taxon>
        <taxon>Magnetococcus</taxon>
    </lineage>
</organism>
<dbReference type="OrthoDB" id="15218at2"/>
<keyword evidence="2 13" id="KW-0645">Protease</keyword>
<protein>
    <submittedName>
        <fullName evidence="17">Ste24 endopeptidase</fullName>
        <ecNumber evidence="17">3.4.24.84</ecNumber>
    </submittedName>
</protein>
<feature type="transmembrane region" description="Helical" evidence="14">
    <location>
        <begin position="65"/>
        <end position="87"/>
    </location>
</feature>
<dbReference type="RefSeq" id="WP_011712562.1">
    <property type="nucleotide sequence ID" value="NC_008576.1"/>
</dbReference>
<evidence type="ECO:0000259" key="15">
    <source>
        <dbReference type="Pfam" id="PF01435"/>
    </source>
</evidence>